<keyword evidence="1" id="KW-0723">Serine/threonine-protein kinase</keyword>
<dbReference type="STRING" id="74557.A0A1V9ZEG9"/>
<protein>
    <recommendedName>
        <fullName evidence="7">Protein kinase domain-containing protein</fullName>
    </recommendedName>
</protein>
<keyword evidence="9" id="KW-1185">Reference proteome</keyword>
<evidence type="ECO:0000256" key="5">
    <source>
        <dbReference type="ARBA" id="ARBA00022840"/>
    </source>
</evidence>
<dbReference type="InterPro" id="IPR000719">
    <property type="entry name" value="Prot_kinase_dom"/>
</dbReference>
<dbReference type="GO" id="GO:0004674">
    <property type="term" value="F:protein serine/threonine kinase activity"/>
    <property type="evidence" value="ECO:0007669"/>
    <property type="project" value="UniProtKB-KW"/>
</dbReference>
<dbReference type="SMART" id="SM00220">
    <property type="entry name" value="S_TKc"/>
    <property type="match status" value="1"/>
</dbReference>
<evidence type="ECO:0000256" key="4">
    <source>
        <dbReference type="ARBA" id="ARBA00022777"/>
    </source>
</evidence>
<feature type="region of interest" description="Disordered" evidence="6">
    <location>
        <begin position="316"/>
        <end position="337"/>
    </location>
</feature>
<dbReference type="PANTHER" id="PTHR24058">
    <property type="entry name" value="DUAL SPECIFICITY PROTEIN KINASE"/>
    <property type="match status" value="1"/>
</dbReference>
<accession>A0A1V9ZEG9</accession>
<dbReference type="Proteomes" id="UP000243217">
    <property type="component" value="Unassembled WGS sequence"/>
</dbReference>
<evidence type="ECO:0000313" key="9">
    <source>
        <dbReference type="Proteomes" id="UP000243217"/>
    </source>
</evidence>
<evidence type="ECO:0000256" key="2">
    <source>
        <dbReference type="ARBA" id="ARBA00022679"/>
    </source>
</evidence>
<dbReference type="PANTHER" id="PTHR24058:SF28">
    <property type="entry name" value="SERINE_THREONINE-PROTEIN KINASE MINIBRAIN"/>
    <property type="match status" value="1"/>
</dbReference>
<comment type="caution">
    <text evidence="8">The sequence shown here is derived from an EMBL/GenBank/DDBJ whole genome shotgun (WGS) entry which is preliminary data.</text>
</comment>
<dbReference type="Gene3D" id="1.10.510.10">
    <property type="entry name" value="Transferase(Phosphotransferase) domain 1"/>
    <property type="match status" value="1"/>
</dbReference>
<dbReference type="SUPFAM" id="SSF56112">
    <property type="entry name" value="Protein kinase-like (PK-like)"/>
    <property type="match status" value="1"/>
</dbReference>
<gene>
    <name evidence="8" type="ORF">THRCLA_07300</name>
</gene>
<dbReference type="InterPro" id="IPR008271">
    <property type="entry name" value="Ser/Thr_kinase_AS"/>
</dbReference>
<keyword evidence="2" id="KW-0808">Transferase</keyword>
<dbReference type="InterPro" id="IPR011009">
    <property type="entry name" value="Kinase-like_dom_sf"/>
</dbReference>
<evidence type="ECO:0000256" key="3">
    <source>
        <dbReference type="ARBA" id="ARBA00022741"/>
    </source>
</evidence>
<sequence length="355" mass="40688">MGKGSFGQVYEAIDAQTSKPVAIKIIKNRKAFERQVQSEIDILEHLHRTRAGQEHHIVQLLDRFVHKGHHCLVFELLSFNLFRLLHSTKYTGIGLKLVRKLMKQVLESLQYLAQSNIIHCDLKPENIVLAHPNKSQVKLIDFGSSCRVGKEIFQYLQSRFYRAPEVILGMKYTAAIDMWSLGCILVEMHTGSPLFDGANVTDQLHKIINVLGIIPTDIIDQLNVLQRNKFFDRTSDGYALKPNDDVDNNNPLEPRTLHSIALCDGRRVGEKGHSLQDYASFTDLVAKMLEYDPRKRITPTEALHHPFFRDEETSLRLKEKKRSTKGQCPPHTVRSNDDIECSHRAKQRKLLIPKL</sequence>
<dbReference type="AlphaFoldDB" id="A0A1V9ZEG9"/>
<dbReference type="PROSITE" id="PS50011">
    <property type="entry name" value="PROTEIN_KINASE_DOM"/>
    <property type="match status" value="1"/>
</dbReference>
<evidence type="ECO:0000256" key="6">
    <source>
        <dbReference type="SAM" id="MobiDB-lite"/>
    </source>
</evidence>
<dbReference type="OrthoDB" id="9332038at2759"/>
<keyword evidence="5" id="KW-0067">ATP-binding</keyword>
<dbReference type="Pfam" id="PF00069">
    <property type="entry name" value="Pkinase"/>
    <property type="match status" value="1"/>
</dbReference>
<dbReference type="GO" id="GO:0005524">
    <property type="term" value="F:ATP binding"/>
    <property type="evidence" value="ECO:0007669"/>
    <property type="project" value="UniProtKB-KW"/>
</dbReference>
<keyword evidence="3" id="KW-0547">Nucleotide-binding</keyword>
<evidence type="ECO:0000259" key="7">
    <source>
        <dbReference type="PROSITE" id="PS50011"/>
    </source>
</evidence>
<name>A0A1V9ZEG9_9STRA</name>
<keyword evidence="4" id="KW-0418">Kinase</keyword>
<reference evidence="8 9" key="1">
    <citation type="journal article" date="2014" name="Genome Biol. Evol.">
        <title>The secreted proteins of Achlya hypogyna and Thraustotheca clavata identify the ancestral oomycete secretome and reveal gene acquisitions by horizontal gene transfer.</title>
        <authorList>
            <person name="Misner I."/>
            <person name="Blouin N."/>
            <person name="Leonard G."/>
            <person name="Richards T.A."/>
            <person name="Lane C.E."/>
        </authorList>
    </citation>
    <scope>NUCLEOTIDE SEQUENCE [LARGE SCALE GENOMIC DNA]</scope>
    <source>
        <strain evidence="8 9">ATCC 34112</strain>
    </source>
</reference>
<dbReference type="InterPro" id="IPR050494">
    <property type="entry name" value="Ser_Thr_dual-spec_kinase"/>
</dbReference>
<dbReference type="Gene3D" id="3.30.200.20">
    <property type="entry name" value="Phosphorylase Kinase, domain 1"/>
    <property type="match status" value="1"/>
</dbReference>
<organism evidence="8 9">
    <name type="scientific">Thraustotheca clavata</name>
    <dbReference type="NCBI Taxonomy" id="74557"/>
    <lineage>
        <taxon>Eukaryota</taxon>
        <taxon>Sar</taxon>
        <taxon>Stramenopiles</taxon>
        <taxon>Oomycota</taxon>
        <taxon>Saprolegniomycetes</taxon>
        <taxon>Saprolegniales</taxon>
        <taxon>Achlyaceae</taxon>
        <taxon>Thraustotheca</taxon>
    </lineage>
</organism>
<feature type="domain" description="Protein kinase" evidence="7">
    <location>
        <begin position="1"/>
        <end position="308"/>
    </location>
</feature>
<proteinExistence type="predicted"/>
<evidence type="ECO:0000256" key="1">
    <source>
        <dbReference type="ARBA" id="ARBA00022527"/>
    </source>
</evidence>
<dbReference type="PROSITE" id="PS00108">
    <property type="entry name" value="PROTEIN_KINASE_ST"/>
    <property type="match status" value="1"/>
</dbReference>
<evidence type="ECO:0000313" key="8">
    <source>
        <dbReference type="EMBL" id="OQR96389.1"/>
    </source>
</evidence>
<dbReference type="EMBL" id="JNBS01001972">
    <property type="protein sequence ID" value="OQR96389.1"/>
    <property type="molecule type" value="Genomic_DNA"/>
</dbReference>